<dbReference type="PROSITE" id="PS51849">
    <property type="entry name" value="RSGI_N"/>
    <property type="match status" value="1"/>
</dbReference>
<dbReference type="EMBL" id="JBHSMI010000015">
    <property type="protein sequence ID" value="MFC5402704.1"/>
    <property type="molecule type" value="Genomic_DNA"/>
</dbReference>
<dbReference type="Proteomes" id="UP001596113">
    <property type="component" value="Unassembled WGS sequence"/>
</dbReference>
<feature type="region of interest" description="Disordered" evidence="6">
    <location>
        <begin position="263"/>
        <end position="423"/>
    </location>
</feature>
<evidence type="ECO:0000256" key="5">
    <source>
        <dbReference type="ARBA" id="ARBA00023136"/>
    </source>
</evidence>
<comment type="caution">
    <text evidence="9">The sequence shown here is derived from an EMBL/GenBank/DDBJ whole genome shotgun (WGS) entry which is preliminary data.</text>
</comment>
<dbReference type="Pfam" id="PF12791">
    <property type="entry name" value="RsgI_N"/>
    <property type="match status" value="1"/>
</dbReference>
<dbReference type="Pfam" id="PF23750">
    <property type="entry name" value="RsgI_M"/>
    <property type="match status" value="1"/>
</dbReference>
<keyword evidence="3 7" id="KW-0812">Transmembrane</keyword>
<evidence type="ECO:0000256" key="3">
    <source>
        <dbReference type="ARBA" id="ARBA00022692"/>
    </source>
</evidence>
<keyword evidence="4 7" id="KW-1133">Transmembrane helix</keyword>
<dbReference type="RefSeq" id="WP_378131406.1">
    <property type="nucleotide sequence ID" value="NZ_JBHSMI010000015.1"/>
</dbReference>
<name>A0ABW0HNP6_9BACL</name>
<evidence type="ECO:0000256" key="6">
    <source>
        <dbReference type="SAM" id="MobiDB-lite"/>
    </source>
</evidence>
<feature type="transmembrane region" description="Helical" evidence="7">
    <location>
        <begin position="55"/>
        <end position="75"/>
    </location>
</feature>
<feature type="compositionally biased region" description="Basic and acidic residues" evidence="6">
    <location>
        <begin position="328"/>
        <end position="423"/>
    </location>
</feature>
<evidence type="ECO:0000259" key="8">
    <source>
        <dbReference type="PROSITE" id="PS51849"/>
    </source>
</evidence>
<dbReference type="InterPro" id="IPR024449">
    <property type="entry name" value="Anti-sigma_RsgI_N"/>
</dbReference>
<protein>
    <submittedName>
        <fullName evidence="9">Anti-sigma factor domain-containing protein</fullName>
    </submittedName>
</protein>
<gene>
    <name evidence="9" type="ORF">ACFPOF_08120</name>
</gene>
<evidence type="ECO:0000313" key="10">
    <source>
        <dbReference type="Proteomes" id="UP001596113"/>
    </source>
</evidence>
<reference evidence="10" key="1">
    <citation type="journal article" date="2019" name="Int. J. Syst. Evol. Microbiol.">
        <title>The Global Catalogue of Microorganisms (GCM) 10K type strain sequencing project: providing services to taxonomists for standard genome sequencing and annotation.</title>
        <authorList>
            <consortium name="The Broad Institute Genomics Platform"/>
            <consortium name="The Broad Institute Genome Sequencing Center for Infectious Disease"/>
            <person name="Wu L."/>
            <person name="Ma J."/>
        </authorList>
    </citation>
    <scope>NUCLEOTIDE SEQUENCE [LARGE SCALE GENOMIC DNA]</scope>
    <source>
        <strain evidence="10">CGMCC 1.18575</strain>
    </source>
</reference>
<keyword evidence="10" id="KW-1185">Reference proteome</keyword>
<accession>A0ABW0HNP6</accession>
<feature type="domain" description="RsgI N-terminal anti-sigma" evidence="8">
    <location>
        <begin position="2"/>
        <end position="49"/>
    </location>
</feature>
<evidence type="ECO:0000256" key="2">
    <source>
        <dbReference type="ARBA" id="ARBA00022475"/>
    </source>
</evidence>
<sequence length="423" mass="47390">MNRGTVMALEKRIAVLLTPDGRFVRVKRQPIHEVGEETIVDDIGARSAERIRKRLLQAGACAMAVLMIVFGFFLYRTPPVVAYVSMDINPSIELGLDAKQHVRELRAVNEDARAIVKGVRFKGRTLEEVMDELADHLTEGHYLSADDSNVVIVSIPVRSPGAQWEDAVTGTVSRILNKAASEGASDVTPQVTTTFTVPKQIRDDANANGISSGQMAFWLISKQEGHHVTLDAIKANSLKVIASEWGGLKQVIGGYENKHLIVDDHGELRPKSDDDDKNKGDKNKEDKNKDDKNKGDKKHDKTDKETNPKGENGKKSEDGSKNNGNMKGDGKKNNDKNRDKQSNDDKKNKDNDRDGKKKDNKDNKDKDEHRNSDRQGNDDHGKDKNDDDRHDGGNRDKNRNDNNNRDNNGHNRDDHRNERDDRD</sequence>
<feature type="compositionally biased region" description="Basic and acidic residues" evidence="6">
    <location>
        <begin position="263"/>
        <end position="320"/>
    </location>
</feature>
<keyword evidence="5 7" id="KW-0472">Membrane</keyword>
<evidence type="ECO:0000256" key="4">
    <source>
        <dbReference type="ARBA" id="ARBA00022989"/>
    </source>
</evidence>
<evidence type="ECO:0000256" key="1">
    <source>
        <dbReference type="ARBA" id="ARBA00004162"/>
    </source>
</evidence>
<keyword evidence="2" id="KW-1003">Cell membrane</keyword>
<proteinExistence type="predicted"/>
<evidence type="ECO:0000313" key="9">
    <source>
        <dbReference type="EMBL" id="MFC5402704.1"/>
    </source>
</evidence>
<dbReference type="InterPro" id="IPR055431">
    <property type="entry name" value="RsgI_M"/>
</dbReference>
<comment type="subcellular location">
    <subcellularLocation>
        <location evidence="1">Cell membrane</location>
        <topology evidence="1">Single-pass membrane protein</topology>
    </subcellularLocation>
</comment>
<evidence type="ECO:0000256" key="7">
    <source>
        <dbReference type="SAM" id="Phobius"/>
    </source>
</evidence>
<organism evidence="9 10">
    <name type="scientific">Cohnella soli</name>
    <dbReference type="NCBI Taxonomy" id="425005"/>
    <lineage>
        <taxon>Bacteria</taxon>
        <taxon>Bacillati</taxon>
        <taxon>Bacillota</taxon>
        <taxon>Bacilli</taxon>
        <taxon>Bacillales</taxon>
        <taxon>Paenibacillaceae</taxon>
        <taxon>Cohnella</taxon>
    </lineage>
</organism>